<organism evidence="10 11">
    <name type="scientific">Sphingobacterium zhuxiongii</name>
    <dbReference type="NCBI Taxonomy" id="2662364"/>
    <lineage>
        <taxon>Bacteria</taxon>
        <taxon>Pseudomonadati</taxon>
        <taxon>Bacteroidota</taxon>
        <taxon>Sphingobacteriia</taxon>
        <taxon>Sphingobacteriales</taxon>
        <taxon>Sphingobacteriaceae</taxon>
        <taxon>Sphingobacterium</taxon>
    </lineage>
</organism>
<evidence type="ECO:0000256" key="1">
    <source>
        <dbReference type="ARBA" id="ARBA00004141"/>
    </source>
</evidence>
<dbReference type="PANTHER" id="PTHR30347">
    <property type="entry name" value="POTASSIUM CHANNEL RELATED"/>
    <property type="match status" value="1"/>
</dbReference>
<evidence type="ECO:0000313" key="11">
    <source>
        <dbReference type="Proteomes" id="UP000326921"/>
    </source>
</evidence>
<reference evidence="10 11" key="1">
    <citation type="submission" date="2019-10" db="EMBL/GenBank/DDBJ databases">
        <authorList>
            <person name="Dong K."/>
        </authorList>
    </citation>
    <scope>NUCLEOTIDE SEQUENCE [LARGE SCALE GENOMIC DNA]</scope>
    <source>
        <strain evidence="11">dk4302</strain>
    </source>
</reference>
<dbReference type="InterPro" id="IPR006685">
    <property type="entry name" value="MscS_channel_2nd"/>
</dbReference>
<feature type="transmembrane region" description="Helical" evidence="7">
    <location>
        <begin position="434"/>
        <end position="454"/>
    </location>
</feature>
<dbReference type="PANTHER" id="PTHR30347:SF1">
    <property type="entry name" value="MECHANOSENSITIVE CHANNEL MSCK"/>
    <property type="match status" value="1"/>
</dbReference>
<dbReference type="Gene3D" id="2.30.30.60">
    <property type="match status" value="1"/>
</dbReference>
<feature type="coiled-coil region" evidence="6">
    <location>
        <begin position="130"/>
        <end position="157"/>
    </location>
</feature>
<evidence type="ECO:0000256" key="5">
    <source>
        <dbReference type="ARBA" id="ARBA00023136"/>
    </source>
</evidence>
<evidence type="ECO:0000256" key="4">
    <source>
        <dbReference type="ARBA" id="ARBA00022989"/>
    </source>
</evidence>
<keyword evidence="8" id="KW-0732">Signal</keyword>
<dbReference type="KEGG" id="sphe:GFH32_00345"/>
<evidence type="ECO:0000256" key="7">
    <source>
        <dbReference type="SAM" id="Phobius"/>
    </source>
</evidence>
<feature type="signal peptide" evidence="8">
    <location>
        <begin position="1"/>
        <end position="19"/>
    </location>
</feature>
<dbReference type="InterPro" id="IPR023408">
    <property type="entry name" value="MscS_beta-dom_sf"/>
</dbReference>
<keyword evidence="6" id="KW-0175">Coiled coil</keyword>
<evidence type="ECO:0000256" key="6">
    <source>
        <dbReference type="SAM" id="Coils"/>
    </source>
</evidence>
<feature type="transmembrane region" description="Helical" evidence="7">
    <location>
        <begin position="547"/>
        <end position="574"/>
    </location>
</feature>
<proteinExistence type="inferred from homology"/>
<feature type="transmembrane region" description="Helical" evidence="7">
    <location>
        <begin position="267"/>
        <end position="289"/>
    </location>
</feature>
<feature type="transmembrane region" description="Helical" evidence="7">
    <location>
        <begin position="515"/>
        <end position="541"/>
    </location>
</feature>
<feature type="transmembrane region" description="Helical" evidence="7">
    <location>
        <begin position="243"/>
        <end position="261"/>
    </location>
</feature>
<feature type="transmembrane region" description="Helical" evidence="7">
    <location>
        <begin position="319"/>
        <end position="336"/>
    </location>
</feature>
<keyword evidence="3 7" id="KW-0812">Transmembrane</keyword>
<gene>
    <name evidence="10" type="ORF">GFH32_00345</name>
</gene>
<evidence type="ECO:0000259" key="9">
    <source>
        <dbReference type="Pfam" id="PF00924"/>
    </source>
</evidence>
<sequence>MRKLLICLILNLFIAYCEAQTIDSALDSPKVLKEEFSRTKVQQWQDLLNQWSGVVDSVKRRLSWAKNLSDTLFIDSALVFFSDLQSPIRDLSQILHEARLKEEIIRKKQNSNDTLGLVEIAISDSLKVQIPNLSDSLQRMENGLERLHREVEYLQESTLRRRDELLAIKTTSNTYSTRRQILKTMEKNWIKDGASLTYFDMPSWSNRLFVLLLSFFYFYWIFKMGRRAPEDPEELPIHKNDPLWIPILKALILFLILLPFTNLTLPVVVLEVSYLLIFIFLGLILYSELSVLKKRVLLFTFVYYAAIVVANLLLSESDWTKISAAVANLGGIYLLWSYGKRTDLDNPIGYLHKYTRTAIALGHFVAVVLLVMGYLNIARMWSLVSAIGLLQGLSLQAFRDMLLHDLEKQYEIAREESWFRRFDVRQMRATADRVIRFCCALLVVLVLLNGLHLTREAAVIFDKLFNSAHKLGNITFSYGNLLLAVLVIAVANWLQKNLKKIVDTPIGKEQHHKKLPLFPIFRLLIVVVGFLIGISILGLGIDKLTVIIGALSVGIGLGLQNIINNFVSGIFLVFEKPFKIGDYVELADKKGQVLEIGIRSSTLLTDQGARVIIPNGDLLSGRLVNWTFSDSDIRVNMQLSIEKGLELEEWKRWLREQIMSFEEVDKNIPIKIWTQSMTADNYQLSLQVGISNVGLIDSFKSRFLESIQKEMDARGIKIASS</sequence>
<evidence type="ECO:0000256" key="2">
    <source>
        <dbReference type="ARBA" id="ARBA00008017"/>
    </source>
</evidence>
<feature type="transmembrane region" description="Helical" evidence="7">
    <location>
        <begin position="357"/>
        <end position="375"/>
    </location>
</feature>
<feature type="chain" id="PRO_5024896009" evidence="8">
    <location>
        <begin position="20"/>
        <end position="721"/>
    </location>
</feature>
<keyword evidence="5 7" id="KW-0472">Membrane</keyword>
<feature type="transmembrane region" description="Helical" evidence="7">
    <location>
        <begin position="204"/>
        <end position="222"/>
    </location>
</feature>
<evidence type="ECO:0000256" key="8">
    <source>
        <dbReference type="SAM" id="SignalP"/>
    </source>
</evidence>
<dbReference type="GO" id="GO:0016020">
    <property type="term" value="C:membrane"/>
    <property type="evidence" value="ECO:0007669"/>
    <property type="project" value="UniProtKB-SubCell"/>
</dbReference>
<dbReference type="InterPro" id="IPR052702">
    <property type="entry name" value="MscS-like_channel"/>
</dbReference>
<dbReference type="Gene3D" id="1.10.287.1260">
    <property type="match status" value="1"/>
</dbReference>
<feature type="transmembrane region" description="Helical" evidence="7">
    <location>
        <begin position="296"/>
        <end position="313"/>
    </location>
</feature>
<accession>A0A5Q0Q4C4</accession>
<dbReference type="EMBL" id="CP045652">
    <property type="protein sequence ID" value="QGA24867.1"/>
    <property type="molecule type" value="Genomic_DNA"/>
</dbReference>
<protein>
    <submittedName>
        <fullName evidence="10">Mechanosensitive ion channel</fullName>
    </submittedName>
</protein>
<dbReference type="InterPro" id="IPR011014">
    <property type="entry name" value="MscS_channel_TM-2"/>
</dbReference>
<dbReference type="RefSeq" id="WP_153509189.1">
    <property type="nucleotide sequence ID" value="NZ_CP045652.1"/>
</dbReference>
<comment type="similarity">
    <text evidence="2">Belongs to the MscS (TC 1.A.23) family.</text>
</comment>
<dbReference type="SUPFAM" id="SSF50182">
    <property type="entry name" value="Sm-like ribonucleoproteins"/>
    <property type="match status" value="1"/>
</dbReference>
<name>A0A5Q0Q4C4_9SPHI</name>
<feature type="domain" description="Mechanosensitive ion channel MscS" evidence="9">
    <location>
        <begin position="561"/>
        <end position="627"/>
    </location>
</feature>
<dbReference type="Pfam" id="PF00924">
    <property type="entry name" value="MS_channel_2nd"/>
    <property type="match status" value="1"/>
</dbReference>
<feature type="transmembrane region" description="Helical" evidence="7">
    <location>
        <begin position="474"/>
        <end position="494"/>
    </location>
</feature>
<dbReference type="GO" id="GO:0008381">
    <property type="term" value="F:mechanosensitive monoatomic ion channel activity"/>
    <property type="evidence" value="ECO:0007669"/>
    <property type="project" value="UniProtKB-ARBA"/>
</dbReference>
<evidence type="ECO:0000313" key="10">
    <source>
        <dbReference type="EMBL" id="QGA24867.1"/>
    </source>
</evidence>
<keyword evidence="4 7" id="KW-1133">Transmembrane helix</keyword>
<comment type="subcellular location">
    <subcellularLocation>
        <location evidence="1">Membrane</location>
        <topology evidence="1">Multi-pass membrane protein</topology>
    </subcellularLocation>
</comment>
<dbReference type="Proteomes" id="UP000326921">
    <property type="component" value="Chromosome"/>
</dbReference>
<dbReference type="AlphaFoldDB" id="A0A5Q0Q4C4"/>
<evidence type="ECO:0000256" key="3">
    <source>
        <dbReference type="ARBA" id="ARBA00022692"/>
    </source>
</evidence>
<keyword evidence="11" id="KW-1185">Reference proteome</keyword>
<dbReference type="SUPFAM" id="SSF82861">
    <property type="entry name" value="Mechanosensitive channel protein MscS (YggB), transmembrane region"/>
    <property type="match status" value="1"/>
</dbReference>
<dbReference type="InterPro" id="IPR010920">
    <property type="entry name" value="LSM_dom_sf"/>
</dbReference>